<sequence length="204" mass="22023">MIIKTIRILLAFSCCLLSLMVLAQENVSENELVNSVVTAKSVNVKAEDQQSAGQQDTTQQSTIQQESMDKGIAQQELPQQVSGSPKINNSTPEVGKHVMANMDAGSMILSLLMVLALIIICALVLKRFNLTQQGVSQLKVVTSLSLGAKERVVVIQAGEQQLLLGVTAQQVTLIERLEEPLATQTLKAAELPKSLLSFLSAKKL</sequence>
<feature type="compositionally biased region" description="Low complexity" evidence="8">
    <location>
        <begin position="49"/>
        <end position="65"/>
    </location>
</feature>
<reference evidence="10 11" key="1">
    <citation type="submission" date="2019-07" db="EMBL/GenBank/DDBJ databases">
        <title>Genomes of sea-ice associated Colwellia species.</title>
        <authorList>
            <person name="Bowman J.P."/>
        </authorList>
    </citation>
    <scope>NUCLEOTIDE SEQUENCE [LARGE SCALE GENOMIC DNA]</scope>
    <source>
        <strain evidence="10 11">ACAM 459</strain>
    </source>
</reference>
<feature type="chain" id="PRO_5022828997" description="Flagellar protein" evidence="9">
    <location>
        <begin position="24"/>
        <end position="204"/>
    </location>
</feature>
<evidence type="ECO:0000313" key="11">
    <source>
        <dbReference type="Proteomes" id="UP000321822"/>
    </source>
</evidence>
<keyword evidence="4 7" id="KW-0472">Membrane</keyword>
<dbReference type="InterPro" id="IPR022781">
    <property type="entry name" value="Flagellar_biosynth_FliO"/>
</dbReference>
<evidence type="ECO:0000256" key="3">
    <source>
        <dbReference type="ARBA" id="ARBA00022989"/>
    </source>
</evidence>
<feature type="signal peptide" evidence="9">
    <location>
        <begin position="1"/>
        <end position="23"/>
    </location>
</feature>
<dbReference type="NCBIfam" id="TIGR03500">
    <property type="entry name" value="FliO_TIGR"/>
    <property type="match status" value="1"/>
</dbReference>
<evidence type="ECO:0000256" key="5">
    <source>
        <dbReference type="ARBA" id="ARBA00023143"/>
    </source>
</evidence>
<dbReference type="RefSeq" id="WP_146785042.1">
    <property type="nucleotide sequence ID" value="NZ_VOLT01000003.1"/>
</dbReference>
<dbReference type="GO" id="GO:0009425">
    <property type="term" value="C:bacterial-type flagellum basal body"/>
    <property type="evidence" value="ECO:0007669"/>
    <property type="project" value="UniProtKB-SubCell"/>
</dbReference>
<dbReference type="Pfam" id="PF04347">
    <property type="entry name" value="FliO"/>
    <property type="match status" value="1"/>
</dbReference>
<keyword evidence="10" id="KW-0282">Flagellum</keyword>
<comment type="similarity">
    <text evidence="6 7">Belongs to the FliO/MopB family.</text>
</comment>
<evidence type="ECO:0000256" key="4">
    <source>
        <dbReference type="ARBA" id="ARBA00023136"/>
    </source>
</evidence>
<keyword evidence="11" id="KW-1185">Reference proteome</keyword>
<organism evidence="10 11">
    <name type="scientific">Colwellia demingiae</name>
    <dbReference type="NCBI Taxonomy" id="89401"/>
    <lineage>
        <taxon>Bacteria</taxon>
        <taxon>Pseudomonadati</taxon>
        <taxon>Pseudomonadota</taxon>
        <taxon>Gammaproteobacteria</taxon>
        <taxon>Alteromonadales</taxon>
        <taxon>Colwelliaceae</taxon>
        <taxon>Colwellia</taxon>
    </lineage>
</organism>
<evidence type="ECO:0000256" key="2">
    <source>
        <dbReference type="ARBA" id="ARBA00022692"/>
    </source>
</evidence>
<dbReference type="GO" id="GO:0005886">
    <property type="term" value="C:plasma membrane"/>
    <property type="evidence" value="ECO:0007669"/>
    <property type="project" value="UniProtKB-SubCell"/>
</dbReference>
<dbReference type="InterPro" id="IPR052205">
    <property type="entry name" value="FliO/MopB"/>
</dbReference>
<evidence type="ECO:0000313" key="10">
    <source>
        <dbReference type="EMBL" id="TWX69526.1"/>
    </source>
</evidence>
<evidence type="ECO:0000256" key="1">
    <source>
        <dbReference type="ARBA" id="ARBA00022475"/>
    </source>
</evidence>
<comment type="caution">
    <text evidence="10">The sequence shown here is derived from an EMBL/GenBank/DDBJ whole genome shotgun (WGS) entry which is preliminary data.</text>
</comment>
<dbReference type="OrthoDB" id="9342590at2"/>
<keyword evidence="2 7" id="KW-0812">Transmembrane</keyword>
<name>A0A5C6QK08_9GAMM</name>
<evidence type="ECO:0000256" key="7">
    <source>
        <dbReference type="RuleBase" id="RU362064"/>
    </source>
</evidence>
<feature type="region of interest" description="Disordered" evidence="8">
    <location>
        <begin position="47"/>
        <end position="67"/>
    </location>
</feature>
<dbReference type="PANTHER" id="PTHR38766:SF1">
    <property type="entry name" value="FLAGELLAR PROTEIN FLIO"/>
    <property type="match status" value="1"/>
</dbReference>
<keyword evidence="9" id="KW-0732">Signal</keyword>
<accession>A0A5C6QK08</accession>
<keyword evidence="10" id="KW-0969">Cilium</keyword>
<keyword evidence="3 7" id="KW-1133">Transmembrane helix</keyword>
<dbReference type="EMBL" id="VOLT01000003">
    <property type="protein sequence ID" value="TWX69526.1"/>
    <property type="molecule type" value="Genomic_DNA"/>
</dbReference>
<evidence type="ECO:0000256" key="8">
    <source>
        <dbReference type="SAM" id="MobiDB-lite"/>
    </source>
</evidence>
<keyword evidence="1 7" id="KW-1003">Cell membrane</keyword>
<keyword evidence="5 7" id="KW-0975">Bacterial flagellum</keyword>
<dbReference type="AlphaFoldDB" id="A0A5C6QK08"/>
<evidence type="ECO:0000256" key="9">
    <source>
        <dbReference type="SAM" id="SignalP"/>
    </source>
</evidence>
<dbReference type="PANTHER" id="PTHR38766">
    <property type="entry name" value="FLAGELLAR PROTEIN FLIO"/>
    <property type="match status" value="1"/>
</dbReference>
<dbReference type="GO" id="GO:0044781">
    <property type="term" value="P:bacterial-type flagellum organization"/>
    <property type="evidence" value="ECO:0007669"/>
    <property type="project" value="UniProtKB-UniRule"/>
</dbReference>
<dbReference type="Proteomes" id="UP000321822">
    <property type="component" value="Unassembled WGS sequence"/>
</dbReference>
<protein>
    <recommendedName>
        <fullName evidence="7">Flagellar protein</fullName>
    </recommendedName>
</protein>
<proteinExistence type="inferred from homology"/>
<gene>
    <name evidence="10" type="primary">fliO</name>
    <name evidence="10" type="ORF">ESZ36_06060</name>
</gene>
<comment type="subcellular location">
    <subcellularLocation>
        <location evidence="7">Cell membrane</location>
    </subcellularLocation>
    <subcellularLocation>
        <location evidence="7">Bacterial flagellum basal body</location>
    </subcellularLocation>
</comment>
<feature type="transmembrane region" description="Helical" evidence="7">
    <location>
        <begin position="104"/>
        <end position="125"/>
    </location>
</feature>
<keyword evidence="10" id="KW-0966">Cell projection</keyword>
<evidence type="ECO:0000256" key="6">
    <source>
        <dbReference type="ARBA" id="ARBA00037937"/>
    </source>
</evidence>